<sequence>MSEEESRLPEVLQKLEIVPISCSPKISDDNLPVSRNPFFALAAEKDGSESCDPLKLFGPKCECARRLAESCSNSGTIEHTILNQTQFKHRHISNKFLLKDPVLKVLRTCIHHSHVKHKLTPYTRRQSRSADCVDDLNDCPTLESLTIKESASPAEEQNRGFASVKPNSLDFKALVQECDIISSSVSSSTSQAGSAISVDRRKHGKQFTTIQSVDLRKGKDSRKHKKSQSKQARINASAASACDVTIDELASYFETFVHIPKKMSSMAEMMYI</sequence>
<gene>
    <name evidence="5" type="ORF">HERILL_LOCUS5534</name>
</gene>
<keyword evidence="2" id="KW-0597">Phosphoprotein</keyword>
<dbReference type="EMBL" id="LR899010">
    <property type="protein sequence ID" value="CAD7082502.1"/>
    <property type="molecule type" value="Genomic_DNA"/>
</dbReference>
<reference evidence="5 6" key="1">
    <citation type="submission" date="2020-11" db="EMBL/GenBank/DDBJ databases">
        <authorList>
            <person name="Wallbank WR R."/>
            <person name="Pardo Diaz C."/>
            <person name="Kozak K."/>
            <person name="Martin S."/>
            <person name="Jiggins C."/>
            <person name="Moest M."/>
            <person name="Warren A I."/>
            <person name="Generalovic N T."/>
            <person name="Byers J.R.P. K."/>
            <person name="Montejo-Kovacevich G."/>
            <person name="Yen C E."/>
        </authorList>
    </citation>
    <scope>NUCLEOTIDE SEQUENCE [LARGE SCALE GENOMIC DNA]</scope>
</reference>
<dbReference type="OrthoDB" id="10045817at2759"/>
<evidence type="ECO:0000256" key="1">
    <source>
        <dbReference type="ARBA" id="ARBA00015005"/>
    </source>
</evidence>
<evidence type="ECO:0000256" key="3">
    <source>
        <dbReference type="ARBA" id="ARBA00029721"/>
    </source>
</evidence>
<protein>
    <recommendedName>
        <fullName evidence="1">Oxidative stress-responsive serine-rich protein 1</fullName>
    </recommendedName>
    <alternativeName>
        <fullName evidence="4">Oxidative stress-responsive protein 1</fullName>
    </alternativeName>
    <alternativeName>
        <fullName evidence="3">Peroxide-inducible transcript 1 protein</fullName>
    </alternativeName>
</protein>
<dbReference type="AlphaFoldDB" id="A0A7R8UKG5"/>
<proteinExistence type="predicted"/>
<evidence type="ECO:0000256" key="2">
    <source>
        <dbReference type="ARBA" id="ARBA00022553"/>
    </source>
</evidence>
<organism evidence="5 6">
    <name type="scientific">Hermetia illucens</name>
    <name type="common">Black soldier fly</name>
    <dbReference type="NCBI Taxonomy" id="343691"/>
    <lineage>
        <taxon>Eukaryota</taxon>
        <taxon>Metazoa</taxon>
        <taxon>Ecdysozoa</taxon>
        <taxon>Arthropoda</taxon>
        <taxon>Hexapoda</taxon>
        <taxon>Insecta</taxon>
        <taxon>Pterygota</taxon>
        <taxon>Neoptera</taxon>
        <taxon>Endopterygota</taxon>
        <taxon>Diptera</taxon>
        <taxon>Brachycera</taxon>
        <taxon>Stratiomyomorpha</taxon>
        <taxon>Stratiomyidae</taxon>
        <taxon>Hermetiinae</taxon>
        <taxon>Hermetia</taxon>
    </lineage>
</organism>
<keyword evidence="6" id="KW-1185">Reference proteome</keyword>
<dbReference type="InParanoid" id="A0A7R8UKG5"/>
<evidence type="ECO:0000313" key="5">
    <source>
        <dbReference type="EMBL" id="CAD7082502.1"/>
    </source>
</evidence>
<evidence type="ECO:0000256" key="4">
    <source>
        <dbReference type="ARBA" id="ARBA00031405"/>
    </source>
</evidence>
<dbReference type="PANTHER" id="PTHR31383:SF2">
    <property type="entry name" value="OXIDATIVE STRESS-RESPONSIVE SERINE-RICH PROTEIN 1"/>
    <property type="match status" value="1"/>
</dbReference>
<dbReference type="GO" id="GO:0070301">
    <property type="term" value="P:cellular response to hydrogen peroxide"/>
    <property type="evidence" value="ECO:0007669"/>
    <property type="project" value="TreeGrafter"/>
</dbReference>
<dbReference type="InterPro" id="IPR008494">
    <property type="entry name" value="DUF776"/>
</dbReference>
<accession>A0A7R8UKG5</accession>
<dbReference type="PANTHER" id="PTHR31383">
    <property type="entry name" value="OXIDATIVE STRESS-RESPONSE SERINE-RICH PROTEIN 1"/>
    <property type="match status" value="1"/>
</dbReference>
<evidence type="ECO:0000313" key="6">
    <source>
        <dbReference type="Proteomes" id="UP000594454"/>
    </source>
</evidence>
<name>A0A7R8UKG5_HERIL</name>
<dbReference type="Proteomes" id="UP000594454">
    <property type="component" value="Chromosome 2"/>
</dbReference>